<gene>
    <name evidence="7" type="primary">IL15RA</name>
</gene>
<evidence type="ECO:0000256" key="2">
    <source>
        <dbReference type="PROSITE-ProRule" id="PRU00302"/>
    </source>
</evidence>
<dbReference type="GeneID" id="103587845"/>
<dbReference type="InterPro" id="IPR035976">
    <property type="entry name" value="Sushi/SCR/CCP_sf"/>
</dbReference>
<keyword evidence="6" id="KW-1185">Reference proteome</keyword>
<feature type="region of interest" description="Disordered" evidence="3">
    <location>
        <begin position="101"/>
        <end position="205"/>
    </location>
</feature>
<keyword evidence="7" id="KW-0675">Receptor</keyword>
<accession>A0ABM0QH03</accession>
<organism evidence="6 7">
    <name type="scientific">Galeopterus variegatus</name>
    <name type="common">Malayan flying lemur</name>
    <name type="synonym">Cynocephalus variegatus</name>
    <dbReference type="NCBI Taxonomy" id="482537"/>
    <lineage>
        <taxon>Eukaryota</taxon>
        <taxon>Metazoa</taxon>
        <taxon>Chordata</taxon>
        <taxon>Craniata</taxon>
        <taxon>Vertebrata</taxon>
        <taxon>Euteleostomi</taxon>
        <taxon>Mammalia</taxon>
        <taxon>Eutheria</taxon>
        <taxon>Euarchontoglires</taxon>
        <taxon>Dermoptera</taxon>
        <taxon>Cynocephalidae</taxon>
        <taxon>Galeopterus</taxon>
    </lineage>
</organism>
<evidence type="ECO:0000313" key="6">
    <source>
        <dbReference type="Proteomes" id="UP000694923"/>
    </source>
</evidence>
<comment type="caution">
    <text evidence="2">Lacks conserved residue(s) required for the propagation of feature annotation.</text>
</comment>
<reference evidence="7" key="1">
    <citation type="submission" date="2025-08" db="UniProtKB">
        <authorList>
            <consortium name="RefSeq"/>
        </authorList>
    </citation>
    <scope>IDENTIFICATION</scope>
</reference>
<feature type="domain" description="Sushi" evidence="5">
    <location>
        <begin position="37"/>
        <end position="101"/>
    </location>
</feature>
<feature type="transmembrane region" description="Helical" evidence="4">
    <location>
        <begin position="211"/>
        <end position="232"/>
    </location>
</feature>
<dbReference type="InterPro" id="IPR042372">
    <property type="entry name" value="IL15RA"/>
</dbReference>
<evidence type="ECO:0000256" key="3">
    <source>
        <dbReference type="SAM" id="MobiDB-lite"/>
    </source>
</evidence>
<dbReference type="CDD" id="cd00033">
    <property type="entry name" value="CCP"/>
    <property type="match status" value="1"/>
</dbReference>
<name>A0ABM0QH03_GALVR</name>
<dbReference type="PANTHER" id="PTHR15060:SF0">
    <property type="entry name" value="INTERLEUKIN-15 RECEPTOR SUBUNIT ALPHA"/>
    <property type="match status" value="1"/>
</dbReference>
<dbReference type="SUPFAM" id="SSF57535">
    <property type="entry name" value="Complement control module/SCR domain"/>
    <property type="match status" value="1"/>
</dbReference>
<feature type="compositionally biased region" description="Polar residues" evidence="3">
    <location>
        <begin position="179"/>
        <end position="199"/>
    </location>
</feature>
<keyword evidence="1" id="KW-1015">Disulfide bond</keyword>
<dbReference type="RefSeq" id="XP_008567644.1">
    <property type="nucleotide sequence ID" value="XM_008569422.1"/>
</dbReference>
<dbReference type="Gene3D" id="2.20.28.230">
    <property type="match status" value="1"/>
</dbReference>
<dbReference type="Proteomes" id="UP000694923">
    <property type="component" value="Unplaced"/>
</dbReference>
<keyword evidence="4" id="KW-0812">Transmembrane</keyword>
<dbReference type="Pfam" id="PF00084">
    <property type="entry name" value="Sushi"/>
    <property type="match status" value="1"/>
</dbReference>
<proteinExistence type="predicted"/>
<evidence type="ECO:0000313" key="7">
    <source>
        <dbReference type="RefSeq" id="XP_008567644.1"/>
    </source>
</evidence>
<evidence type="ECO:0000259" key="5">
    <source>
        <dbReference type="PROSITE" id="PS50923"/>
    </source>
</evidence>
<keyword evidence="4" id="KW-0472">Membrane</keyword>
<dbReference type="PANTHER" id="PTHR15060">
    <property type="entry name" value="INTERLEUKIN-15 RECEPTOR SUBUNIT ALPHA"/>
    <property type="match status" value="1"/>
</dbReference>
<keyword evidence="4" id="KW-1133">Transmembrane helix</keyword>
<keyword evidence="2" id="KW-0768">Sushi</keyword>
<evidence type="ECO:0000256" key="1">
    <source>
        <dbReference type="ARBA" id="ARBA00023157"/>
    </source>
</evidence>
<dbReference type="SMART" id="SM00032">
    <property type="entry name" value="CCP"/>
    <property type="match status" value="1"/>
</dbReference>
<sequence length="311" mass="33027">MAAPPPPGLRAGQAEWIEVPRAEKRRGGKGPQARAGVTCPTPTSVEHADIHVRSYTLHSRERYVCSSGFKRKAGTSSLIECVHNKTTNAAHWTAPNLKCIRDPSLTRQRPVPPSTVETAGVTPQPESLSPSGKEPAAASPRSDITVTTETAAAPGSQLMPSEPPSSGTTQIGGRESSKGPPQTTAETLGLTPSASSETPGASPFGSREATVVISASVLLCAVCAASFLACYTRTSSHSKELKLLTLKWPQKLLLRREILLATGEGAEPDTRLWRGQTFQLPSVEMENMEVVPMTGRTSNGQDDTENCSHNL</sequence>
<evidence type="ECO:0000256" key="4">
    <source>
        <dbReference type="SAM" id="Phobius"/>
    </source>
</evidence>
<dbReference type="InterPro" id="IPR000436">
    <property type="entry name" value="Sushi_SCR_CCP_dom"/>
</dbReference>
<protein>
    <submittedName>
        <fullName evidence="7">Interleukin-15 receptor subunit alpha</fullName>
    </submittedName>
</protein>
<feature type="region of interest" description="Disordered" evidence="3">
    <location>
        <begin position="21"/>
        <end position="42"/>
    </location>
</feature>
<dbReference type="PROSITE" id="PS50923">
    <property type="entry name" value="SUSHI"/>
    <property type="match status" value="1"/>
</dbReference>